<feature type="compositionally biased region" description="Pro residues" evidence="1">
    <location>
        <begin position="294"/>
        <end position="306"/>
    </location>
</feature>
<proteinExistence type="predicted"/>
<feature type="region of interest" description="Disordered" evidence="1">
    <location>
        <begin position="72"/>
        <end position="96"/>
    </location>
</feature>
<dbReference type="EnsemblFungi" id="PTTG_12046-t43_1">
    <property type="protein sequence ID" value="PTTG_12046-t43_1-p1"/>
    <property type="gene ID" value="PTTG_12046"/>
</dbReference>
<dbReference type="PANTHER" id="PTHR15141:SF76">
    <property type="entry name" value="TRANSCRIPTION ELONGATION FACTOR B POLYPEPTIDE 3"/>
    <property type="match status" value="1"/>
</dbReference>
<dbReference type="STRING" id="630390.A0A180GUW3"/>
<name>A0A180GUW3_PUCT1</name>
<protein>
    <recommendedName>
        <fullName evidence="5">Elongin-A</fullName>
    </recommendedName>
</protein>
<dbReference type="InterPro" id="IPR010684">
    <property type="entry name" value="RNA_pol_II_trans_fac_SIII_A"/>
</dbReference>
<evidence type="ECO:0000313" key="4">
    <source>
        <dbReference type="Proteomes" id="UP000005240"/>
    </source>
</evidence>
<evidence type="ECO:0000313" key="3">
    <source>
        <dbReference type="EnsemblFungi" id="PTTG_12046-t43_1-p1"/>
    </source>
</evidence>
<dbReference type="OrthoDB" id="21513at2759"/>
<dbReference type="GO" id="GO:0070449">
    <property type="term" value="C:elongin complex"/>
    <property type="evidence" value="ECO:0007669"/>
    <property type="project" value="InterPro"/>
</dbReference>
<dbReference type="PANTHER" id="PTHR15141">
    <property type="entry name" value="TRANSCRIPTION ELONGATION FACTOR B POLYPEPTIDE 3"/>
    <property type="match status" value="1"/>
</dbReference>
<feature type="compositionally biased region" description="Polar residues" evidence="1">
    <location>
        <begin position="332"/>
        <end position="341"/>
    </location>
</feature>
<dbReference type="AlphaFoldDB" id="A0A180GUW3"/>
<gene>
    <name evidence="2" type="ORF">PTTG_12046</name>
</gene>
<evidence type="ECO:0000256" key="1">
    <source>
        <dbReference type="SAM" id="MobiDB-lite"/>
    </source>
</evidence>
<evidence type="ECO:0000313" key="2">
    <source>
        <dbReference type="EMBL" id="OAV96169.1"/>
    </source>
</evidence>
<dbReference type="Pfam" id="PF06881">
    <property type="entry name" value="Elongin_A"/>
    <property type="match status" value="1"/>
</dbReference>
<keyword evidence="4" id="KW-1185">Reference proteome</keyword>
<feature type="region of interest" description="Disordered" evidence="1">
    <location>
        <begin position="253"/>
        <end position="367"/>
    </location>
</feature>
<sequence length="367" mass="39428">MVLSLKESCLRILTAHSGSLLEVGHCPYRLIRPVLIACHPDQLAHIEDSSPHLMLESDEIWHHLLSKDFPNETAIPPSVRSPSPGPSHPREDEDGVQEVDLPANRLLYFKTRLAKEEALASASARLREKVQASRSDQLKPKAIFTGQTDYGIGSKKKKLNGAKSWGNYTPTGKTLAEKARQQVKKSAAVYANAVRVKAAMISTPNSAPKPVARPADPPRSSSTPIFSIKKPVGKAPTAKCVVRTPAVQPQVKVVQVPSAPPTAPSDKNGIKPTPFPKAKPLPHKGPLTTALRRSPPPATTPRPPARTPSRIAALLKPKTTSESILSAPGSIASPTKKTSSLFVPKKLKPPPKQPSKSLIFKPGSSAR</sequence>
<evidence type="ECO:0008006" key="5">
    <source>
        <dbReference type="Google" id="ProtNLM"/>
    </source>
</evidence>
<dbReference type="GO" id="GO:0006368">
    <property type="term" value="P:transcription elongation by RNA polymerase II"/>
    <property type="evidence" value="ECO:0007669"/>
    <property type="project" value="InterPro"/>
</dbReference>
<dbReference type="InterPro" id="IPR051870">
    <property type="entry name" value="Elongin-A_domain"/>
</dbReference>
<feature type="region of interest" description="Disordered" evidence="1">
    <location>
        <begin position="204"/>
        <end position="229"/>
    </location>
</feature>
<dbReference type="EMBL" id="ADAS02000021">
    <property type="protein sequence ID" value="OAV96169.1"/>
    <property type="molecule type" value="Genomic_DNA"/>
</dbReference>
<accession>A0A180GUW3</accession>
<reference evidence="2" key="1">
    <citation type="submission" date="2009-11" db="EMBL/GenBank/DDBJ databases">
        <authorList>
            <consortium name="The Broad Institute Genome Sequencing Platform"/>
            <person name="Ward D."/>
            <person name="Feldgarden M."/>
            <person name="Earl A."/>
            <person name="Young S.K."/>
            <person name="Zeng Q."/>
            <person name="Koehrsen M."/>
            <person name="Alvarado L."/>
            <person name="Berlin A."/>
            <person name="Bochicchio J."/>
            <person name="Borenstein D."/>
            <person name="Chapman S.B."/>
            <person name="Chen Z."/>
            <person name="Engels R."/>
            <person name="Freedman E."/>
            <person name="Gellesch M."/>
            <person name="Goldberg J."/>
            <person name="Griggs A."/>
            <person name="Gujja S."/>
            <person name="Heilman E."/>
            <person name="Heiman D."/>
            <person name="Hepburn T."/>
            <person name="Howarth C."/>
            <person name="Jen D."/>
            <person name="Larson L."/>
            <person name="Lewis B."/>
            <person name="Mehta T."/>
            <person name="Park D."/>
            <person name="Pearson M."/>
            <person name="Roberts A."/>
            <person name="Saif S."/>
            <person name="Shea T."/>
            <person name="Shenoy N."/>
            <person name="Sisk P."/>
            <person name="Stolte C."/>
            <person name="Sykes S."/>
            <person name="Thomson T."/>
            <person name="Walk T."/>
            <person name="White J."/>
            <person name="Yandava C."/>
            <person name="Izard J."/>
            <person name="Baranova O.V."/>
            <person name="Blanton J.M."/>
            <person name="Tanner A.C."/>
            <person name="Dewhirst F.E."/>
            <person name="Haas B."/>
            <person name="Nusbaum C."/>
            <person name="Birren B."/>
        </authorList>
    </citation>
    <scope>NUCLEOTIDE SEQUENCE [LARGE SCALE GENOMIC DNA]</scope>
    <source>
        <strain evidence="2">1-1 BBBD Race 1</strain>
    </source>
</reference>
<dbReference type="Gene3D" id="6.10.250.3180">
    <property type="match status" value="1"/>
</dbReference>
<dbReference type="VEuPathDB" id="FungiDB:PTTG_12046"/>
<reference evidence="3" key="4">
    <citation type="submission" date="2025-05" db="UniProtKB">
        <authorList>
            <consortium name="EnsemblFungi"/>
        </authorList>
    </citation>
    <scope>IDENTIFICATION</scope>
    <source>
        <strain evidence="3">isolate 1-1 / race 1 (BBBD)</strain>
    </source>
</reference>
<reference evidence="3 4" key="3">
    <citation type="journal article" date="2017" name="G3 (Bethesda)">
        <title>Comparative analysis highlights variable genome content of wheat rusts and divergence of the mating loci.</title>
        <authorList>
            <person name="Cuomo C.A."/>
            <person name="Bakkeren G."/>
            <person name="Khalil H.B."/>
            <person name="Panwar V."/>
            <person name="Joly D."/>
            <person name="Linning R."/>
            <person name="Sakthikumar S."/>
            <person name="Song X."/>
            <person name="Adiconis X."/>
            <person name="Fan L."/>
            <person name="Goldberg J.M."/>
            <person name="Levin J.Z."/>
            <person name="Young S."/>
            <person name="Zeng Q."/>
            <person name="Anikster Y."/>
            <person name="Bruce M."/>
            <person name="Wang M."/>
            <person name="Yin C."/>
            <person name="McCallum B."/>
            <person name="Szabo L.J."/>
            <person name="Hulbert S."/>
            <person name="Chen X."/>
            <person name="Fellers J.P."/>
        </authorList>
    </citation>
    <scope>NUCLEOTIDE SEQUENCE</scope>
    <source>
        <strain evidence="3">isolate 1-1 / race 1 (BBBD)</strain>
        <strain evidence="4">Isolate 1-1 / race 1 (BBBD)</strain>
    </source>
</reference>
<reference evidence="2" key="2">
    <citation type="submission" date="2016-05" db="EMBL/GenBank/DDBJ databases">
        <title>Comparative analysis highlights variable genome content of wheat rusts and divergence of the mating loci.</title>
        <authorList>
            <person name="Cuomo C.A."/>
            <person name="Bakkeren G."/>
            <person name="Szabo L."/>
            <person name="Khalil H."/>
            <person name="Joly D."/>
            <person name="Goldberg J."/>
            <person name="Young S."/>
            <person name="Zeng Q."/>
            <person name="Fellers J."/>
        </authorList>
    </citation>
    <scope>NUCLEOTIDE SEQUENCE [LARGE SCALE GENOMIC DNA]</scope>
    <source>
        <strain evidence="2">1-1 BBBD Race 1</strain>
    </source>
</reference>
<dbReference type="Proteomes" id="UP000005240">
    <property type="component" value="Unassembled WGS sequence"/>
</dbReference>
<organism evidence="2">
    <name type="scientific">Puccinia triticina (isolate 1-1 / race 1 (BBBD))</name>
    <name type="common">Brown leaf rust fungus</name>
    <dbReference type="NCBI Taxonomy" id="630390"/>
    <lineage>
        <taxon>Eukaryota</taxon>
        <taxon>Fungi</taxon>
        <taxon>Dikarya</taxon>
        <taxon>Basidiomycota</taxon>
        <taxon>Pucciniomycotina</taxon>
        <taxon>Pucciniomycetes</taxon>
        <taxon>Pucciniales</taxon>
        <taxon>Pucciniaceae</taxon>
        <taxon>Puccinia</taxon>
    </lineage>
</organism>